<dbReference type="CDD" id="cd00075">
    <property type="entry name" value="HATPase"/>
    <property type="match status" value="1"/>
</dbReference>
<keyword evidence="8 15" id="KW-0812">Transmembrane</keyword>
<keyword evidence="12 15" id="KW-1133">Transmembrane helix</keyword>
<evidence type="ECO:0000256" key="15">
    <source>
        <dbReference type="SAM" id="Phobius"/>
    </source>
</evidence>
<dbReference type="SUPFAM" id="SSF55874">
    <property type="entry name" value="ATPase domain of HSP90 chaperone/DNA topoisomerase II/histidine kinase"/>
    <property type="match status" value="1"/>
</dbReference>
<evidence type="ECO:0000256" key="11">
    <source>
        <dbReference type="ARBA" id="ARBA00022840"/>
    </source>
</evidence>
<dbReference type="InterPro" id="IPR004358">
    <property type="entry name" value="Sig_transdc_His_kin-like_C"/>
</dbReference>
<dbReference type="SMART" id="SM00388">
    <property type="entry name" value="HisKA"/>
    <property type="match status" value="1"/>
</dbReference>
<keyword evidence="11" id="KW-0067">ATP-binding</keyword>
<proteinExistence type="predicted"/>
<evidence type="ECO:0000256" key="10">
    <source>
        <dbReference type="ARBA" id="ARBA00022777"/>
    </source>
</evidence>
<keyword evidence="19" id="KW-1185">Reference proteome</keyword>
<dbReference type="AlphaFoldDB" id="A0A024QEL2"/>
<accession>A0A024QEL2</accession>
<reference evidence="18 19" key="1">
    <citation type="submission" date="2014-03" db="EMBL/GenBank/DDBJ databases">
        <authorList>
            <person name="Urmite Genomes U."/>
        </authorList>
    </citation>
    <scope>NUCLEOTIDE SEQUENCE [LARGE SCALE GENOMIC DNA]</scope>
    <source>
        <strain evidence="18 19">Vm-5</strain>
    </source>
</reference>
<keyword evidence="9" id="KW-0547">Nucleotide-binding</keyword>
<dbReference type="SMART" id="SM00387">
    <property type="entry name" value="HATPase_c"/>
    <property type="match status" value="1"/>
</dbReference>
<protein>
    <recommendedName>
        <fullName evidence="4">Signal transduction histidine-protein kinase ArlS</fullName>
        <ecNumber evidence="3">2.7.13.3</ecNumber>
    </recommendedName>
</protein>
<dbReference type="STRING" id="1462526.BN990_03277"/>
<evidence type="ECO:0000256" key="12">
    <source>
        <dbReference type="ARBA" id="ARBA00022989"/>
    </source>
</evidence>
<reference evidence="19" key="2">
    <citation type="submission" date="2014-05" db="EMBL/GenBank/DDBJ databases">
        <title>Draft genome sequence of Virgibacillus massiliensis Vm-5.</title>
        <authorList>
            <person name="Khelaifia S."/>
            <person name="Croce O."/>
            <person name="Lagier J.C."/>
            <person name="Raoult D."/>
        </authorList>
    </citation>
    <scope>NUCLEOTIDE SEQUENCE [LARGE SCALE GENOMIC DNA]</scope>
    <source>
        <strain evidence="19">Vm-5</strain>
    </source>
</reference>
<evidence type="ECO:0000256" key="6">
    <source>
        <dbReference type="ARBA" id="ARBA00022553"/>
    </source>
</evidence>
<dbReference type="SUPFAM" id="SSF47384">
    <property type="entry name" value="Homodimeric domain of signal transducing histidine kinase"/>
    <property type="match status" value="1"/>
</dbReference>
<dbReference type="InterPro" id="IPR041610">
    <property type="entry name" value="ArlS_N"/>
</dbReference>
<evidence type="ECO:0000313" key="19">
    <source>
        <dbReference type="Proteomes" id="UP000028875"/>
    </source>
</evidence>
<dbReference type="InterPro" id="IPR036890">
    <property type="entry name" value="HATPase_C_sf"/>
</dbReference>
<dbReference type="EC" id="2.7.13.3" evidence="3"/>
<keyword evidence="7" id="KW-0808">Transferase</keyword>
<evidence type="ECO:0000259" key="16">
    <source>
        <dbReference type="PROSITE" id="PS50109"/>
    </source>
</evidence>
<dbReference type="RefSeq" id="WP_021288611.1">
    <property type="nucleotide sequence ID" value="NZ_BNER01000007.1"/>
</dbReference>
<dbReference type="FunFam" id="3.30.565.10:FF:000006">
    <property type="entry name" value="Sensor histidine kinase WalK"/>
    <property type="match status" value="1"/>
</dbReference>
<gene>
    <name evidence="18" type="primary">arlS</name>
    <name evidence="18" type="ORF">BN990_03277</name>
</gene>
<dbReference type="InterPro" id="IPR005467">
    <property type="entry name" value="His_kinase_dom"/>
</dbReference>
<dbReference type="GO" id="GO:0005524">
    <property type="term" value="F:ATP binding"/>
    <property type="evidence" value="ECO:0007669"/>
    <property type="project" value="UniProtKB-KW"/>
</dbReference>
<keyword evidence="5" id="KW-1003">Cell membrane</keyword>
<dbReference type="EMBL" id="CCDP010000002">
    <property type="protein sequence ID" value="CDQ40929.1"/>
    <property type="molecule type" value="Genomic_DNA"/>
</dbReference>
<keyword evidence="6" id="KW-0597">Phosphoprotein</keyword>
<feature type="transmembrane region" description="Helical" evidence="15">
    <location>
        <begin position="7"/>
        <end position="30"/>
    </location>
</feature>
<evidence type="ECO:0000256" key="3">
    <source>
        <dbReference type="ARBA" id="ARBA00012438"/>
    </source>
</evidence>
<dbReference type="InterPro" id="IPR003594">
    <property type="entry name" value="HATPase_dom"/>
</dbReference>
<comment type="subcellular location">
    <subcellularLocation>
        <location evidence="2">Cell membrane</location>
        <topology evidence="2">Multi-pass membrane protein</topology>
    </subcellularLocation>
</comment>
<dbReference type="PANTHER" id="PTHR45436:SF5">
    <property type="entry name" value="SENSOR HISTIDINE KINASE TRCS"/>
    <property type="match status" value="1"/>
</dbReference>
<feature type="domain" description="Histidine kinase" evidence="16">
    <location>
        <begin position="239"/>
        <end position="449"/>
    </location>
</feature>
<dbReference type="PRINTS" id="PR00344">
    <property type="entry name" value="BCTRLSENSOR"/>
</dbReference>
<feature type="domain" description="HAMP" evidence="17">
    <location>
        <begin position="177"/>
        <end position="231"/>
    </location>
</feature>
<evidence type="ECO:0000313" key="18">
    <source>
        <dbReference type="EMBL" id="CDQ40929.1"/>
    </source>
</evidence>
<feature type="transmembrane region" description="Helical" evidence="15">
    <location>
        <begin position="153"/>
        <end position="175"/>
    </location>
</feature>
<evidence type="ECO:0000256" key="9">
    <source>
        <dbReference type="ARBA" id="ARBA00022741"/>
    </source>
</evidence>
<dbReference type="Pfam" id="PF00512">
    <property type="entry name" value="HisKA"/>
    <property type="match status" value="1"/>
</dbReference>
<dbReference type="Gene3D" id="3.30.565.10">
    <property type="entry name" value="Histidine kinase-like ATPase, C-terminal domain"/>
    <property type="match status" value="1"/>
</dbReference>
<dbReference type="Proteomes" id="UP000028875">
    <property type="component" value="Unassembled WGS sequence"/>
</dbReference>
<dbReference type="InterPro" id="IPR050428">
    <property type="entry name" value="TCS_sensor_his_kinase"/>
</dbReference>
<dbReference type="GO" id="GO:0000155">
    <property type="term" value="F:phosphorelay sensor kinase activity"/>
    <property type="evidence" value="ECO:0007669"/>
    <property type="project" value="InterPro"/>
</dbReference>
<dbReference type="Pfam" id="PF02518">
    <property type="entry name" value="HATPase_c"/>
    <property type="match status" value="1"/>
</dbReference>
<dbReference type="Gene3D" id="1.10.287.130">
    <property type="match status" value="1"/>
</dbReference>
<evidence type="ECO:0000256" key="2">
    <source>
        <dbReference type="ARBA" id="ARBA00004651"/>
    </source>
</evidence>
<dbReference type="InterPro" id="IPR003661">
    <property type="entry name" value="HisK_dim/P_dom"/>
</dbReference>
<dbReference type="PROSITE" id="PS50109">
    <property type="entry name" value="HIS_KIN"/>
    <property type="match status" value="1"/>
</dbReference>
<dbReference type="Pfam" id="PF00672">
    <property type="entry name" value="HAMP"/>
    <property type="match status" value="1"/>
</dbReference>
<dbReference type="Pfam" id="PF18719">
    <property type="entry name" value="ArlS_N"/>
    <property type="match status" value="1"/>
</dbReference>
<comment type="catalytic activity">
    <reaction evidence="1">
        <text>ATP + protein L-histidine = ADP + protein N-phospho-L-histidine.</text>
        <dbReference type="EC" id="2.7.13.3"/>
    </reaction>
</comment>
<sequence>MKLRTKIQLFTGLFMLVVTLLINTSIYFLFYKISTDSELEELADQTERLVETIQQQPDVASKELFTSFSPQQGMIQVINQSDIAFLAANPANYEPPTAFSANEENTIIEQNNAPDVALVSKPIIWETGDQAGEVVTIQFSNQLTTLDSTMTTLFYVLLAASGLIIIPIIIAGNVLSRFLLNPIKTLIQTMRENMREANWKKINVDNRSRDELYEMEKTFNEMIDQLKDNFEKQEIFVSDASHELKTPISIVKSYAQLLERRGTDNPSLVKESIETIDSEADRMSKLVEQMLRLAKNKEASVTETIDMSALAKETVCTFDGAYSREIQFDQRRQQLMVNGSRDQLEQVMYILVDNALKYSNEQVEVSIDQSNDKAVFSVRDYGKGIPEQEQARIFERFYRVDKARSRDTGGTGLGLAIAKAIVKEHQGELTVFSKTDAGSTFTISLPIVDS</sequence>
<evidence type="ECO:0000259" key="17">
    <source>
        <dbReference type="PROSITE" id="PS50885"/>
    </source>
</evidence>
<dbReference type="FunFam" id="1.10.287.130:FF:000001">
    <property type="entry name" value="Two-component sensor histidine kinase"/>
    <property type="match status" value="1"/>
</dbReference>
<dbReference type="CDD" id="cd06225">
    <property type="entry name" value="HAMP"/>
    <property type="match status" value="1"/>
</dbReference>
<dbReference type="GO" id="GO:0005886">
    <property type="term" value="C:plasma membrane"/>
    <property type="evidence" value="ECO:0007669"/>
    <property type="project" value="UniProtKB-SubCell"/>
</dbReference>
<dbReference type="PANTHER" id="PTHR45436">
    <property type="entry name" value="SENSOR HISTIDINE KINASE YKOH"/>
    <property type="match status" value="1"/>
</dbReference>
<evidence type="ECO:0000256" key="1">
    <source>
        <dbReference type="ARBA" id="ARBA00000085"/>
    </source>
</evidence>
<dbReference type="PROSITE" id="PS50885">
    <property type="entry name" value="HAMP"/>
    <property type="match status" value="1"/>
</dbReference>
<name>A0A024QEL2_9BACI</name>
<comment type="caution">
    <text evidence="18">The sequence shown here is derived from an EMBL/GenBank/DDBJ whole genome shotgun (WGS) entry which is preliminary data.</text>
</comment>
<dbReference type="InterPro" id="IPR003660">
    <property type="entry name" value="HAMP_dom"/>
</dbReference>
<dbReference type="InterPro" id="IPR036097">
    <property type="entry name" value="HisK_dim/P_sf"/>
</dbReference>
<evidence type="ECO:0000256" key="13">
    <source>
        <dbReference type="ARBA" id="ARBA00023012"/>
    </source>
</evidence>
<dbReference type="OrthoDB" id="9786919at2"/>
<keyword evidence="14 15" id="KW-0472">Membrane</keyword>
<keyword evidence="10 18" id="KW-0418">Kinase</keyword>
<evidence type="ECO:0000256" key="8">
    <source>
        <dbReference type="ARBA" id="ARBA00022692"/>
    </source>
</evidence>
<dbReference type="CDD" id="cd00082">
    <property type="entry name" value="HisKA"/>
    <property type="match status" value="1"/>
</dbReference>
<evidence type="ECO:0000256" key="5">
    <source>
        <dbReference type="ARBA" id="ARBA00022475"/>
    </source>
</evidence>
<evidence type="ECO:0000256" key="7">
    <source>
        <dbReference type="ARBA" id="ARBA00022679"/>
    </source>
</evidence>
<dbReference type="eggNOG" id="COG5002">
    <property type="taxonomic scope" value="Bacteria"/>
</dbReference>
<keyword evidence="13" id="KW-0902">Two-component regulatory system</keyword>
<dbReference type="Gene3D" id="6.10.340.10">
    <property type="match status" value="1"/>
</dbReference>
<organism evidence="18 19">
    <name type="scientific">Virgibacillus massiliensis</name>
    <dbReference type="NCBI Taxonomy" id="1462526"/>
    <lineage>
        <taxon>Bacteria</taxon>
        <taxon>Bacillati</taxon>
        <taxon>Bacillota</taxon>
        <taxon>Bacilli</taxon>
        <taxon>Bacillales</taxon>
        <taxon>Bacillaceae</taxon>
        <taxon>Virgibacillus</taxon>
    </lineage>
</organism>
<evidence type="ECO:0000256" key="14">
    <source>
        <dbReference type="ARBA" id="ARBA00023136"/>
    </source>
</evidence>
<evidence type="ECO:0000256" key="4">
    <source>
        <dbReference type="ARBA" id="ARBA00015735"/>
    </source>
</evidence>